<dbReference type="SMART" id="SM00493">
    <property type="entry name" value="TOPRIM"/>
    <property type="match status" value="1"/>
</dbReference>
<feature type="active site" description="O-(5'-phospho-DNA)-tyrosine intermediate" evidence="10">
    <location>
        <position position="290"/>
    </location>
</feature>
<keyword evidence="4" id="KW-0863">Zinc-finger</keyword>
<dbReference type="Gene3D" id="2.70.20.10">
    <property type="entry name" value="Topoisomerase I, domain 3"/>
    <property type="match status" value="1"/>
</dbReference>
<dbReference type="Pfam" id="PF01396">
    <property type="entry name" value="Zn_ribbon_Top1"/>
    <property type="match status" value="1"/>
</dbReference>
<evidence type="ECO:0000313" key="14">
    <source>
        <dbReference type="Proteomes" id="UP000032737"/>
    </source>
</evidence>
<dbReference type="GO" id="GO:0005694">
    <property type="term" value="C:chromosome"/>
    <property type="evidence" value="ECO:0007669"/>
    <property type="project" value="InterPro"/>
</dbReference>
<dbReference type="Gene3D" id="1.10.290.10">
    <property type="entry name" value="Topoisomerase I, domain 4"/>
    <property type="match status" value="1"/>
</dbReference>
<evidence type="ECO:0000259" key="12">
    <source>
        <dbReference type="PROSITE" id="PS52039"/>
    </source>
</evidence>
<dbReference type="InterPro" id="IPR018247">
    <property type="entry name" value="EF_Hand_1_Ca_BS"/>
</dbReference>
<dbReference type="RefSeq" id="WP_030004516.1">
    <property type="nucleotide sequence ID" value="NC_022549.1"/>
</dbReference>
<keyword evidence="3" id="KW-0479">Metal-binding</keyword>
<comment type="subunit">
    <text evidence="10">Monomer.</text>
</comment>
<feature type="site" description="Interaction with DNA" evidence="10">
    <location>
        <position position="144"/>
    </location>
</feature>
<keyword evidence="8 10" id="KW-0238">DNA-binding</keyword>
<dbReference type="PRINTS" id="PR00417">
    <property type="entry name" value="PRTPISMRASEI"/>
</dbReference>
<dbReference type="SMART" id="SM00437">
    <property type="entry name" value="TOP1Ac"/>
    <property type="match status" value="1"/>
</dbReference>
<protein>
    <recommendedName>
        <fullName evidence="10">DNA topoisomerase 1</fullName>
        <ecNumber evidence="10">5.6.2.1</ecNumber>
    </recommendedName>
    <alternativeName>
        <fullName evidence="10">DNA topoisomerase I</fullName>
    </alternativeName>
</protein>
<dbReference type="HAMAP" id="MF_00952">
    <property type="entry name" value="Topoisom_1_prok"/>
    <property type="match status" value="1"/>
</dbReference>
<comment type="caution">
    <text evidence="10">Lacks conserved residue(s) required for the propagation of feature annotation.</text>
</comment>
<dbReference type="GO" id="GO:0008270">
    <property type="term" value="F:zinc ion binding"/>
    <property type="evidence" value="ECO:0007669"/>
    <property type="project" value="UniProtKB-KW"/>
</dbReference>
<dbReference type="PANTHER" id="PTHR42785:SF1">
    <property type="entry name" value="DNA TOPOISOMERASE"/>
    <property type="match status" value="1"/>
</dbReference>
<dbReference type="InterPro" id="IPR013497">
    <property type="entry name" value="Topo_IA_cen"/>
</dbReference>
<dbReference type="GO" id="GO:0003677">
    <property type="term" value="F:DNA binding"/>
    <property type="evidence" value="ECO:0007669"/>
    <property type="project" value="UniProtKB-KW"/>
</dbReference>
<dbReference type="STRING" id="61635.BN85306350"/>
<gene>
    <name evidence="10 13" type="primary">topA</name>
    <name evidence="13" type="ORF">BN85306350</name>
</gene>
<dbReference type="Pfam" id="PF01131">
    <property type="entry name" value="Topoisom_bac"/>
    <property type="match status" value="1"/>
</dbReference>
<feature type="site" description="Interaction with DNA" evidence="10">
    <location>
        <position position="140"/>
    </location>
</feature>
<dbReference type="InterPro" id="IPR006171">
    <property type="entry name" value="TOPRIM_dom"/>
</dbReference>
<organism evidence="13 14">
    <name type="scientific">Acholeplasma brassicae</name>
    <dbReference type="NCBI Taxonomy" id="61635"/>
    <lineage>
        <taxon>Bacteria</taxon>
        <taxon>Bacillati</taxon>
        <taxon>Mycoplasmatota</taxon>
        <taxon>Mollicutes</taxon>
        <taxon>Acholeplasmatales</taxon>
        <taxon>Acholeplasmataceae</taxon>
        <taxon>Acholeplasma</taxon>
    </lineage>
</organism>
<dbReference type="InterPro" id="IPR013824">
    <property type="entry name" value="Topo_IA_cen_sub1"/>
</dbReference>
<dbReference type="NCBIfam" id="TIGR01051">
    <property type="entry name" value="topA_bact"/>
    <property type="match status" value="1"/>
</dbReference>
<dbReference type="GO" id="GO:0003917">
    <property type="term" value="F:DNA topoisomerase type I (single strand cut, ATP-independent) activity"/>
    <property type="evidence" value="ECO:0007669"/>
    <property type="project" value="UniProtKB-UniRule"/>
</dbReference>
<dbReference type="InterPro" id="IPR000380">
    <property type="entry name" value="Topo_IA"/>
</dbReference>
<dbReference type="InterPro" id="IPR028612">
    <property type="entry name" value="Topoisom_1_IA"/>
</dbReference>
<keyword evidence="7 10" id="KW-0799">Topoisomerase</keyword>
<keyword evidence="6" id="KW-0460">Magnesium</keyword>
<dbReference type="InterPro" id="IPR013825">
    <property type="entry name" value="Topo_IA_cen_sub2"/>
</dbReference>
<dbReference type="Pfam" id="PF01751">
    <property type="entry name" value="Toprim"/>
    <property type="match status" value="1"/>
</dbReference>
<dbReference type="Gene3D" id="3.30.65.10">
    <property type="entry name" value="Bacterial Topoisomerase I, domain 1"/>
    <property type="match status" value="1"/>
</dbReference>
<evidence type="ECO:0000259" key="11">
    <source>
        <dbReference type="PROSITE" id="PS50880"/>
    </source>
</evidence>
<dbReference type="KEGG" id="abra:BN85306350"/>
<accession>U4KN55</accession>
<evidence type="ECO:0000256" key="3">
    <source>
        <dbReference type="ARBA" id="ARBA00022723"/>
    </source>
</evidence>
<dbReference type="PROSITE" id="PS00018">
    <property type="entry name" value="EF_HAND_1"/>
    <property type="match status" value="1"/>
</dbReference>
<feature type="site" description="Interaction with DNA" evidence="10">
    <location>
        <position position="141"/>
    </location>
</feature>
<sequence>MKTVIIVESPSKSKTIANYVGNDTVVLATVGHIRELATSGTYGLGIDLANDFKPNYKVSKGKEKVIKELIKQTQKSNVLIATDPDREGEAIAWHVADILNLDLDQDNRITFNEVTKEAVLKAVSEPRKIDRDLVHSQEARRILDRIIGFRLSKLLQQKIGSKSAGRVQSVALKMIVDLEKEILAFVPQEYHLLHANFDTFIADYSQNSSKSVKTEIEAQAIINKLQGPFRVKDIQTKKLTRASNPAYVTSTLQQDGINKLGYSGSRVMGIAQGLYEGKEIKDETVGLITYMRTDSTRLSDEFIKDAFGEIARLYGKEYIGKPKVGKKKANQQDAHEAIRPTSIKRTPELMKPYLTDQEYKVYKLIYERALFSLMADAIYEVTSVELENHDEIFKASASKLVFEGHHKANKNYEPAKQTLPKLAIGDELNATEITSVQQFTKPKSRYTEASLIKDLEELGVGRPSTYAEINKTLLARQYVEKTKGSLIPTEQGIITSEALDKYFSSIINTEYTQFMENELDEISVGKKVWNVELMDFYKRFEPILEEAFKDMVKLPPKEVGELCPNCFRSLVIRNNKKGQAFIACSGFTQKPQCTYTRSIEEKKPE</sequence>
<dbReference type="AlphaFoldDB" id="U4KN55"/>
<dbReference type="InterPro" id="IPR023405">
    <property type="entry name" value="Topo_IA_core_domain"/>
</dbReference>
<dbReference type="EC" id="5.6.2.1" evidence="10"/>
<feature type="site" description="Interaction with DNA" evidence="10">
    <location>
        <position position="32"/>
    </location>
</feature>
<evidence type="ECO:0000256" key="5">
    <source>
        <dbReference type="ARBA" id="ARBA00022833"/>
    </source>
</evidence>
<feature type="site" description="Interaction with DNA" evidence="10">
    <location>
        <position position="476"/>
    </location>
</feature>
<feature type="site" description="Interaction with DNA" evidence="10">
    <location>
        <position position="292"/>
    </location>
</feature>
<dbReference type="OrthoDB" id="9804262at2"/>
<evidence type="ECO:0000256" key="1">
    <source>
        <dbReference type="ARBA" id="ARBA00000213"/>
    </source>
</evidence>
<evidence type="ECO:0000256" key="8">
    <source>
        <dbReference type="ARBA" id="ARBA00023125"/>
    </source>
</evidence>
<dbReference type="Gene3D" id="3.40.50.140">
    <property type="match status" value="1"/>
</dbReference>
<dbReference type="SUPFAM" id="SSF56712">
    <property type="entry name" value="Prokaryotic type I DNA topoisomerase"/>
    <property type="match status" value="1"/>
</dbReference>
<dbReference type="HOGENOM" id="CLU_002929_4_3_14"/>
<dbReference type="CDD" id="cd03363">
    <property type="entry name" value="TOPRIM_TopoIA_TopoI"/>
    <property type="match status" value="1"/>
</dbReference>
<feature type="domain" description="Toprim" evidence="11">
    <location>
        <begin position="2"/>
        <end position="114"/>
    </location>
</feature>
<dbReference type="InterPro" id="IPR034149">
    <property type="entry name" value="TOPRIM_TopoI"/>
</dbReference>
<keyword evidence="9 10" id="KW-0413">Isomerase</keyword>
<evidence type="ECO:0000256" key="9">
    <source>
        <dbReference type="ARBA" id="ARBA00023235"/>
    </source>
</evidence>
<comment type="catalytic activity">
    <reaction evidence="1 10">
        <text>ATP-independent breakage of single-stranded DNA, followed by passage and rejoining.</text>
        <dbReference type="EC" id="5.6.2.1"/>
    </reaction>
</comment>
<dbReference type="SMART" id="SM00436">
    <property type="entry name" value="TOP1Bc"/>
    <property type="match status" value="1"/>
</dbReference>
<comment type="similarity">
    <text evidence="2 10">Belongs to the type IA topoisomerase family.</text>
</comment>
<dbReference type="PROSITE" id="PS52039">
    <property type="entry name" value="TOPO_IA_2"/>
    <property type="match status" value="1"/>
</dbReference>
<keyword evidence="14" id="KW-1185">Reference proteome</keyword>
<dbReference type="PROSITE" id="PS00396">
    <property type="entry name" value="TOPO_IA_1"/>
    <property type="match status" value="1"/>
</dbReference>
<evidence type="ECO:0000256" key="7">
    <source>
        <dbReference type="ARBA" id="ARBA00023029"/>
    </source>
</evidence>
<dbReference type="InterPro" id="IPR023406">
    <property type="entry name" value="Topo_IA_AS"/>
</dbReference>
<dbReference type="EMBL" id="FO681348">
    <property type="protein sequence ID" value="CCV65656.1"/>
    <property type="molecule type" value="Genomic_DNA"/>
</dbReference>
<dbReference type="Proteomes" id="UP000032737">
    <property type="component" value="Chromosome"/>
</dbReference>
<evidence type="ECO:0000256" key="2">
    <source>
        <dbReference type="ARBA" id="ARBA00009446"/>
    </source>
</evidence>
<dbReference type="PROSITE" id="PS50880">
    <property type="entry name" value="TOPRIM"/>
    <property type="match status" value="1"/>
</dbReference>
<feature type="domain" description="Topo IA-type catalytic" evidence="12">
    <location>
        <begin position="130"/>
        <end position="544"/>
    </location>
</feature>
<evidence type="ECO:0000256" key="6">
    <source>
        <dbReference type="ARBA" id="ARBA00022842"/>
    </source>
</evidence>
<dbReference type="PANTHER" id="PTHR42785">
    <property type="entry name" value="DNA TOPOISOMERASE, TYPE IA, CORE"/>
    <property type="match status" value="1"/>
</dbReference>
<keyword evidence="5" id="KW-0862">Zinc</keyword>
<dbReference type="InterPro" id="IPR005733">
    <property type="entry name" value="TopoI_bac-type"/>
</dbReference>
<dbReference type="InterPro" id="IPR013826">
    <property type="entry name" value="Topo_IA_cen_sub3"/>
</dbReference>
<dbReference type="InterPro" id="IPR013498">
    <property type="entry name" value="Topo_IA_Znf"/>
</dbReference>
<proteinExistence type="inferred from homology"/>
<dbReference type="InterPro" id="IPR003601">
    <property type="entry name" value="Topo_IA_2"/>
</dbReference>
<feature type="region of interest" description="Interaction with DNA" evidence="10">
    <location>
        <begin position="163"/>
        <end position="168"/>
    </location>
</feature>
<evidence type="ECO:0000256" key="4">
    <source>
        <dbReference type="ARBA" id="ARBA00022771"/>
    </source>
</evidence>
<evidence type="ECO:0000313" key="13">
    <source>
        <dbReference type="EMBL" id="CCV65656.1"/>
    </source>
</evidence>
<comment type="function">
    <text evidence="10">Releases the supercoiling and torsional tension of DNA, which is introduced during the DNA replication and transcription, by transiently cleaving and rejoining one strand of the DNA duplex. Introduces a single-strand break via transesterification at a target site in duplex DNA. The scissile phosphodiester is attacked by the catalytic tyrosine of the enzyme, resulting in the formation of a DNA-(5'-phosphotyrosyl)-enzyme intermediate and the expulsion of a 3'-OH DNA strand. The free DNA strand then undergoes passage around the unbroken strand, thus removing DNA supercoils. Finally, in the religation step, the DNA 3'-OH attacks the covalent intermediate to expel the active-site tyrosine and restore the DNA phosphodiester backbone.</text>
</comment>
<dbReference type="InterPro" id="IPR003602">
    <property type="entry name" value="Topo_IA_DNA-bd_dom"/>
</dbReference>
<dbReference type="GO" id="GO:0006265">
    <property type="term" value="P:DNA topological change"/>
    <property type="evidence" value="ECO:0007669"/>
    <property type="project" value="UniProtKB-UniRule"/>
</dbReference>
<reference evidence="13 14" key="1">
    <citation type="journal article" date="2013" name="J. Mol. Microbiol. Biotechnol.">
        <title>Analysis of the Complete Genomes of Acholeplasma brassicae , A. palmae and A. laidlawii and Their Comparison to the Obligate Parasites from ' Candidatus Phytoplasma'.</title>
        <authorList>
            <person name="Kube M."/>
            <person name="Siewert C."/>
            <person name="Migdoll A.M."/>
            <person name="Duduk B."/>
            <person name="Holz S."/>
            <person name="Rabus R."/>
            <person name="Seemuller E."/>
            <person name="Mitrovic J."/>
            <person name="Muller I."/>
            <person name="Buttner C."/>
            <person name="Reinhardt R."/>
        </authorList>
    </citation>
    <scope>NUCLEOTIDE SEQUENCE [LARGE SCALE GENOMIC DNA]</scope>
    <source>
        <strain evidence="14">0502</strain>
    </source>
</reference>
<evidence type="ECO:0000256" key="10">
    <source>
        <dbReference type="HAMAP-Rule" id="MF_00952"/>
    </source>
</evidence>
<name>U4KN55_9MOLU</name>
<dbReference type="CDD" id="cd00186">
    <property type="entry name" value="TOP1Ac"/>
    <property type="match status" value="1"/>
</dbReference>
<dbReference type="Gene3D" id="1.10.460.10">
    <property type="entry name" value="Topoisomerase I, domain 2"/>
    <property type="match status" value="1"/>
</dbReference>